<comment type="caution">
    <text evidence="3">The sequence shown here is derived from an EMBL/GenBank/DDBJ whole genome shotgun (WGS) entry which is preliminary data.</text>
</comment>
<dbReference type="InterPro" id="IPR000857">
    <property type="entry name" value="MyTH4_dom"/>
</dbReference>
<dbReference type="SMART" id="SM00015">
    <property type="entry name" value="IQ"/>
    <property type="match status" value="1"/>
</dbReference>
<dbReference type="Proteomes" id="UP001165060">
    <property type="component" value="Unassembled WGS sequence"/>
</dbReference>
<gene>
    <name evidence="3" type="ORF">TeGR_g10019</name>
</gene>
<dbReference type="Gene3D" id="1.25.40.530">
    <property type="entry name" value="MyTH4 domain"/>
    <property type="match status" value="1"/>
</dbReference>
<dbReference type="Pfam" id="PF00784">
    <property type="entry name" value="MyTH4"/>
    <property type="match status" value="1"/>
</dbReference>
<dbReference type="PROSITE" id="PS51016">
    <property type="entry name" value="MYTH4"/>
    <property type="match status" value="1"/>
</dbReference>
<feature type="compositionally biased region" description="Basic residues" evidence="1">
    <location>
        <begin position="3154"/>
        <end position="3163"/>
    </location>
</feature>
<keyword evidence="4" id="KW-1185">Reference proteome</keyword>
<reference evidence="3 4" key="1">
    <citation type="journal article" date="2023" name="Commun. Biol.">
        <title>Genome analysis of Parmales, the sister group of diatoms, reveals the evolutionary specialization of diatoms from phago-mixotrophs to photoautotrophs.</title>
        <authorList>
            <person name="Ban H."/>
            <person name="Sato S."/>
            <person name="Yoshikawa S."/>
            <person name="Yamada K."/>
            <person name="Nakamura Y."/>
            <person name="Ichinomiya M."/>
            <person name="Sato N."/>
            <person name="Blanc-Mathieu R."/>
            <person name="Endo H."/>
            <person name="Kuwata A."/>
            <person name="Ogata H."/>
        </authorList>
    </citation>
    <scope>NUCLEOTIDE SEQUENCE [LARGE SCALE GENOMIC DNA]</scope>
</reference>
<organism evidence="3 4">
    <name type="scientific">Tetraparma gracilis</name>
    <dbReference type="NCBI Taxonomy" id="2962635"/>
    <lineage>
        <taxon>Eukaryota</taxon>
        <taxon>Sar</taxon>
        <taxon>Stramenopiles</taxon>
        <taxon>Ochrophyta</taxon>
        <taxon>Bolidophyceae</taxon>
        <taxon>Parmales</taxon>
        <taxon>Triparmaceae</taxon>
        <taxon>Tetraparma</taxon>
    </lineage>
</organism>
<feature type="domain" description="MyTH4" evidence="2">
    <location>
        <begin position="2578"/>
        <end position="2720"/>
    </location>
</feature>
<evidence type="ECO:0000313" key="3">
    <source>
        <dbReference type="EMBL" id="GMI24317.1"/>
    </source>
</evidence>
<dbReference type="PROSITE" id="PS50096">
    <property type="entry name" value="IQ"/>
    <property type="match status" value="1"/>
</dbReference>
<dbReference type="SMART" id="SM00139">
    <property type="entry name" value="MyTH4"/>
    <property type="match status" value="1"/>
</dbReference>
<feature type="region of interest" description="Disordered" evidence="1">
    <location>
        <begin position="581"/>
        <end position="620"/>
    </location>
</feature>
<name>A0ABQ6MEF6_9STRA</name>
<feature type="compositionally biased region" description="Acidic residues" evidence="1">
    <location>
        <begin position="3023"/>
        <end position="3050"/>
    </location>
</feature>
<sequence>THVLLRALQEREDIFNKVEYGITRLFYRAEQHEAVEKLRTAAKDRNAIVLQKMWRGFRDRQRANKLFEVRATLRHYLSLRADNKTHWFTEDERFGLIDGLTEAQSPELRLQTPEVPAAMQLAEELLLEEGIESEAKRLIPVAEESETSSHIAEIDAIMEEAKQLTNSKDEPYFSQHPDILALGSKKAMLAPYAAAETALVDFTDAFDRNGINEQVANIAALATTLDRSFCTGALARAISVLEEIAQEELRLDKLSTLVKKQDEEARANAPRDSEADLGSPPPAPSPETFSLTDPATAFPLNPSQQSWLEETLPELAVEVDRWERNPARSMQGLQLVRSARILLDARTALCDPEFFAESDDLALQAAQALKEEDHADDDKSESTPDDPVVYSKYNSIIAELNPSDFEIAEACLPEVEQIRTKLSAVKYLPLLKLEMAMSVNEGPVGEIDSAKLRTKNLSRYLDEALEQGVDKNPQAKLILDQAACVLKVRKCWKLQQWDHVLVAVSSTILPSPHDLISTEVSWATLESQDRTFQKDMEDALDIGVMDPASGKVEYDGLVNLLKKLQARRPSVFFGSVGALPGSPQSPAGSGSGSPPKPPGFDPDTGSPMASPRKMIQPQSYRSSRTLALIDTVLLTIEMRKLQELKHWDELLKLFNPGSSEALSKAVYKTPAGRRSSAAAMSRVKMEGMQLRRTVSAGLGFELENTPGSPLKASSPKSKMKTGDTADVVYPRFVDTREMKAARADASHRVLTEMLIPALSKHGPSGSVGSLVVSDLDYKELAAAYQKSQALPLQKSTDVKDLLSVANWILKLRREVCLTERKSFDDCLPKLIDLIDEVDVFLQTHLDKEKDGREHHPALLDHPGFDEMKLFRDEVRYRQVIQDGPTALKSGFEERLDDDGTPVLDEDGEPMLEADTFFLVALIENIRENLSEPVRQLPGLRLLLTALTTCRDLREALVENDYQTGEKIVAEASSSKLVSQFPEAYRESVEKEFKTAANLCFNKIARAKHDAALATGALDVSAVGKHSRTNITSDEITSTLRWFEEKAARISTSQSKLMVSTLEMARDLRRKQHDGSRDAVEALLNTPAFKTPAHKLPKIFEEEVKHAWSDITNDKAIERIEEELRLNNIAGVAGKLLSDEIDTRGLEGAVQEALVMSKDERLHRADLIIELGQIIIRTRNGVRRKKNIPISTWANNLKSFLADYDNKKAEFFNALTPTKGAHDDLLSGRIREEVSLVAVHYQVVEVETHLYDDALLNGIDCSTHLLTASSSSLGELKDTVQPLRFVKKGGWSAEEMPMNVQHGAEITNHAVAPHFSDLVDLCESILDVRKELAAKDYAGLKKTLQKAELRKRKDHPTMNDAVEDDPVNHKKLYWVWRRERMVANAEMHNANIVSSLEASLKEGGVVGEVGSLNVKLVNRQALEFAINQAERFVPRTPKAKALTLVAQEMLKIRKALGGARGDRNWPAVQEALGNLSSLSEQEFREAGSACAAEHDLVKGELGNVQVVRQLSSALEQGWDKNSPVGELQEERIDVKKIANAVENVKDRFQCSPVAEELYFMACSVRDIRLHLKDAFTLAKEFDGREEEDLTQVDPHRAEQLLLERAEHDARIKEKWKLIEDDLAKMEEMEQQEKTHEGFRIAQKEIRRVNQELQLYLCTADLKNSLREGRDMHKQGLLVNNHRAIYPHIQTLSDAIERARKTKSPLPVLQNLLKSGHYVLQIRRAFCDGNWSEVEAQCLNAENMNKELLNENARVEIEGSAKEAINQRVKVRINSYLVVGYAEGTVGNLDYREIKTNGFEEALKFANEHNRNSALRGEVVQLLHWAKLVLRLRISQKEVGLKEGKLIVEEVIGEMVKTKEKYVIPDIIEHEFELAKNDRMYHNYVGLFKRCIRNGPTDDSGGAMSNWCVITGGRGGGGAGSVQRGSMATSLRGSVVVNNPDASDASKSTPKCTFCSIKTLGILSTPSAEAVQELKLLVEETGKLESVLGDALKPYRDTAAVLCDLREGLFSENWEMVREVLDKAAIAEGKERTLLEEGKRELRLAQMHLSNYDAMVKLRMVFDPENGSFYGHSSSSQNELDEGEGGMSASKRKAPGARRRYSQDNAGDENIDFDTVNVEEIQIALDAAQESTHHGGRSKELKQLLHTTQTVGDLRTCMKVGNWPQVASIFRNLDRNKVHHLARLEFNFVEYQLKAREEQKMLLEGLKTTGTWGFIDNATMETKQLEIAVSNCLRSAMQKKASSSSSSGVSGTGAGASAQGELNLQVAWLLKTCERIIAIRKTIAALAYDDALGLAKNALREFHKDAEKHSTEWKHFVKEELDGYVLELEKRNVFMESVELIKSAGKRCDVVGLKDALEKAEALELENYAELGARGAIMWGKEILQECVGLDKKIAKCMSDCDGVGLDKALKRAERLGLVTEMTKLGRVELDGLEKFRVELARVVGRCNGNELRALLTRAKTGSKVKRANYANMDNWHVVEYLGGLSPGMGTFVQLELAKIAIFEEGKKTGGLVDHRHHVNKMDDVVTLTVRIKQEKVFGVRKLQQKYGNLAGYEGLRAMEEFGRHRMIMDKDKAGGMLKYSGVPMTTSLTRLPSNLSALAVRLFRQNVLGWIGCRVFSHPCVLLRQLLVVGLKVEGIRDEIYVQIMKQMNGCGKDARVKMWVLMKMCLGVFPPSKAFENYLEMFLIQEGSRECVYALHECVTAFVLKSKMAKGKERSVEGGDAWGVGDLAEVEREIQKETEFFTRVDFDANRDAGQMRLDALERVYSDGFWKGKWAELAGGAGEVLMGGEALLGVLRKAREAKVSDVDVKNFLWLVRGGKEKEVQESDIEDYFGGVHDGVLKEMGKKENRAGIVVKRGRGWDDSVFDWEWFKAAAKVAKRQRYRVQYAKCGSGFRKVLHPGLKGRLVKEWRAKKDKIDAKRQIAEEHRSDDEVDFAEIKREKKEVRKRGGVELRKTETGEVVSTSVGGFNVNEEKVKLPNKFHLEDAQRIRAGSVEGGGEGAGAGAGAGGAGGKVRFDSMSMLEDEEKQLVQDSDEEISGSDWSGGEEEEWAVDAQAGDRVRCGTSFDIAPEDELERAQAELEREEEEEERRGGIAKGVVEAFASAGGGGGGGKGWGALKSKLKGGGLSVEGGGAAEAVEEAVEEATEALMQRPTQSRKKKKSPTKKAFVPRASTTEAFL</sequence>
<feature type="compositionally biased region" description="Basic and acidic residues" evidence="1">
    <location>
        <begin position="262"/>
        <end position="274"/>
    </location>
</feature>
<evidence type="ECO:0000313" key="4">
    <source>
        <dbReference type="Proteomes" id="UP001165060"/>
    </source>
</evidence>
<feature type="region of interest" description="Disordered" evidence="1">
    <location>
        <begin position="3075"/>
        <end position="3094"/>
    </location>
</feature>
<feature type="region of interest" description="Disordered" evidence="1">
    <location>
        <begin position="3143"/>
        <end position="3178"/>
    </location>
</feature>
<protein>
    <recommendedName>
        <fullName evidence="2">MyTH4 domain-containing protein</fullName>
    </recommendedName>
</protein>
<proteinExistence type="predicted"/>
<dbReference type="InterPro" id="IPR000048">
    <property type="entry name" value="IQ_motif_EF-hand-BS"/>
</dbReference>
<feature type="region of interest" description="Disordered" evidence="1">
    <location>
        <begin position="262"/>
        <end position="296"/>
    </location>
</feature>
<feature type="non-terminal residue" evidence="3">
    <location>
        <position position="1"/>
    </location>
</feature>
<dbReference type="InterPro" id="IPR038185">
    <property type="entry name" value="MyTH4_dom_sf"/>
</dbReference>
<feature type="region of interest" description="Disordered" evidence="1">
    <location>
        <begin position="3023"/>
        <end position="3056"/>
    </location>
</feature>
<feature type="region of interest" description="Disordered" evidence="1">
    <location>
        <begin position="2067"/>
        <end position="2108"/>
    </location>
</feature>
<evidence type="ECO:0000259" key="2">
    <source>
        <dbReference type="PROSITE" id="PS51016"/>
    </source>
</evidence>
<feature type="compositionally biased region" description="Basic residues" evidence="1">
    <location>
        <begin position="2088"/>
        <end position="2098"/>
    </location>
</feature>
<accession>A0ABQ6MEF6</accession>
<feature type="region of interest" description="Disordered" evidence="1">
    <location>
        <begin position="701"/>
        <end position="722"/>
    </location>
</feature>
<dbReference type="EMBL" id="BRYB01001377">
    <property type="protein sequence ID" value="GMI24317.1"/>
    <property type="molecule type" value="Genomic_DNA"/>
</dbReference>
<evidence type="ECO:0000256" key="1">
    <source>
        <dbReference type="SAM" id="MobiDB-lite"/>
    </source>
</evidence>